<protein>
    <recommendedName>
        <fullName evidence="3">F-box domain-containing protein</fullName>
    </recommendedName>
</protein>
<dbReference type="Gene3D" id="1.25.40.10">
    <property type="entry name" value="Tetratricopeptide repeat domain"/>
    <property type="match status" value="1"/>
</dbReference>
<sequence length="566" mass="63473">MSGKRLQSSVSLYKAGKFEEALEELNKAVSTSSQPDYQVLDTHAAVYAKLGRPKDALKDAKATIESAPERWQGYARAARLFLASKKVDASNTMIKLALEKLKDEEAMRRAALFTLQAENEEAVRRRRQSANHSANLPLEIFGEVVAMVIEDNRNAFITISHVCKSWWSAIRNMPLLWDTLVLTGRHTKRKAALWLEMSQGNIRELDIREEATLIRGFPSVCLKGLKWEGIRVFKTEQWNPQDHLISIGRPNGLDKVTHLDVAFWRSSGFPIPVESFQYLTDLSLRVVRLSIPVLENMASNVTNLKSLMLQDVVCDQLFLDFSAFADLLKANNSLEILYVENSHIAIGYPNQDVCWDHIRHLTLTNVSSKSCLTARLPGLRTLHVENSVPRFSRFLRRLAFDAPTMPSLITTLVVRSCPLESNILTEVLQHLHELQKLEISNVSNTANAVMEALGVSYVAKPTDIPAGPLICPKLTDVNFSGCSDLTTGPVVRMVGSRLSIGNSANMRTNHGQGQSETVATPMVVVERIRSLKIDENAKIDPEWLGWIRKTVDQVSCVKKTRFRTAY</sequence>
<gene>
    <name evidence="1" type="ORF">D9619_006962</name>
</gene>
<name>A0A8H5B366_9AGAR</name>
<comment type="caution">
    <text evidence="1">The sequence shown here is derived from an EMBL/GenBank/DDBJ whole genome shotgun (WGS) entry which is preliminary data.</text>
</comment>
<dbReference type="Proteomes" id="UP000567179">
    <property type="component" value="Unassembled WGS sequence"/>
</dbReference>
<dbReference type="Gene3D" id="3.80.10.10">
    <property type="entry name" value="Ribonuclease Inhibitor"/>
    <property type="match status" value="1"/>
</dbReference>
<organism evidence="1 2">
    <name type="scientific">Psilocybe cf. subviscida</name>
    <dbReference type="NCBI Taxonomy" id="2480587"/>
    <lineage>
        <taxon>Eukaryota</taxon>
        <taxon>Fungi</taxon>
        <taxon>Dikarya</taxon>
        <taxon>Basidiomycota</taxon>
        <taxon>Agaricomycotina</taxon>
        <taxon>Agaricomycetes</taxon>
        <taxon>Agaricomycetidae</taxon>
        <taxon>Agaricales</taxon>
        <taxon>Agaricineae</taxon>
        <taxon>Strophariaceae</taxon>
        <taxon>Psilocybe</taxon>
    </lineage>
</organism>
<dbReference type="AlphaFoldDB" id="A0A8H5B366"/>
<reference evidence="1 2" key="1">
    <citation type="journal article" date="2020" name="ISME J.">
        <title>Uncovering the hidden diversity of litter-decomposition mechanisms in mushroom-forming fungi.</title>
        <authorList>
            <person name="Floudas D."/>
            <person name="Bentzer J."/>
            <person name="Ahren D."/>
            <person name="Johansson T."/>
            <person name="Persson P."/>
            <person name="Tunlid A."/>
        </authorList>
    </citation>
    <scope>NUCLEOTIDE SEQUENCE [LARGE SCALE GENOMIC DNA]</scope>
    <source>
        <strain evidence="1 2">CBS 101986</strain>
    </source>
</reference>
<dbReference type="InterPro" id="IPR011990">
    <property type="entry name" value="TPR-like_helical_dom_sf"/>
</dbReference>
<proteinExistence type="predicted"/>
<dbReference type="OrthoDB" id="2423701at2759"/>
<keyword evidence="2" id="KW-1185">Reference proteome</keyword>
<evidence type="ECO:0000313" key="1">
    <source>
        <dbReference type="EMBL" id="KAF5314887.1"/>
    </source>
</evidence>
<dbReference type="SUPFAM" id="SSF52058">
    <property type="entry name" value="L domain-like"/>
    <property type="match status" value="1"/>
</dbReference>
<evidence type="ECO:0000313" key="2">
    <source>
        <dbReference type="Proteomes" id="UP000567179"/>
    </source>
</evidence>
<dbReference type="PANTHER" id="PTHR38926:SF72">
    <property type="entry name" value="IM:7136021-RELATED"/>
    <property type="match status" value="1"/>
</dbReference>
<accession>A0A8H5B366</accession>
<dbReference type="SUPFAM" id="SSF48452">
    <property type="entry name" value="TPR-like"/>
    <property type="match status" value="1"/>
</dbReference>
<dbReference type="InterPro" id="IPR032675">
    <property type="entry name" value="LRR_dom_sf"/>
</dbReference>
<evidence type="ECO:0008006" key="3">
    <source>
        <dbReference type="Google" id="ProtNLM"/>
    </source>
</evidence>
<dbReference type="EMBL" id="JAACJJ010000043">
    <property type="protein sequence ID" value="KAF5314887.1"/>
    <property type="molecule type" value="Genomic_DNA"/>
</dbReference>
<dbReference type="PANTHER" id="PTHR38926">
    <property type="entry name" value="F-BOX DOMAIN CONTAINING PROTEIN, EXPRESSED"/>
    <property type="match status" value="1"/>
</dbReference>